<organism evidence="1 2">
    <name type="scientific">Daucus carota subsp. sativus</name>
    <name type="common">Carrot</name>
    <dbReference type="NCBI Taxonomy" id="79200"/>
    <lineage>
        <taxon>Eukaryota</taxon>
        <taxon>Viridiplantae</taxon>
        <taxon>Streptophyta</taxon>
        <taxon>Embryophyta</taxon>
        <taxon>Tracheophyta</taxon>
        <taxon>Spermatophyta</taxon>
        <taxon>Magnoliopsida</taxon>
        <taxon>eudicotyledons</taxon>
        <taxon>Gunneridae</taxon>
        <taxon>Pentapetalae</taxon>
        <taxon>asterids</taxon>
        <taxon>campanulids</taxon>
        <taxon>Apiales</taxon>
        <taxon>Apiaceae</taxon>
        <taxon>Apioideae</taxon>
        <taxon>Scandiceae</taxon>
        <taxon>Daucinae</taxon>
        <taxon>Daucus</taxon>
        <taxon>Daucus sect. Daucus</taxon>
    </lineage>
</organism>
<gene>
    <name evidence="1" type="ORF">DCAR_0311260</name>
</gene>
<dbReference type="EMBL" id="CP093345">
    <property type="protein sequence ID" value="WOG92004.1"/>
    <property type="molecule type" value="Genomic_DNA"/>
</dbReference>
<protein>
    <submittedName>
        <fullName evidence="1">Uncharacterized protein</fullName>
    </submittedName>
</protein>
<dbReference type="Proteomes" id="UP000077755">
    <property type="component" value="Chromosome 3"/>
</dbReference>
<name>A0A166AGJ9_DAUCS</name>
<dbReference type="Gramene" id="KZN01218">
    <property type="protein sequence ID" value="KZN01218"/>
    <property type="gene ID" value="DCAR_009972"/>
</dbReference>
<proteinExistence type="predicted"/>
<keyword evidence="2" id="KW-1185">Reference proteome</keyword>
<reference evidence="1" key="1">
    <citation type="journal article" date="2016" name="Nat. Genet.">
        <title>A high-quality carrot genome assembly provides new insights into carotenoid accumulation and asterid genome evolution.</title>
        <authorList>
            <person name="Iorizzo M."/>
            <person name="Ellison S."/>
            <person name="Senalik D."/>
            <person name="Zeng P."/>
            <person name="Satapoomin P."/>
            <person name="Huang J."/>
            <person name="Bowman M."/>
            <person name="Iovene M."/>
            <person name="Sanseverino W."/>
            <person name="Cavagnaro P."/>
            <person name="Yildiz M."/>
            <person name="Macko-Podgorni A."/>
            <person name="Moranska E."/>
            <person name="Grzebelus E."/>
            <person name="Grzebelus D."/>
            <person name="Ashrafi H."/>
            <person name="Zheng Z."/>
            <person name="Cheng S."/>
            <person name="Spooner D."/>
            <person name="Van Deynze A."/>
            <person name="Simon P."/>
        </authorList>
    </citation>
    <scope>NUCLEOTIDE SEQUENCE</scope>
    <source>
        <tissue evidence="1">Leaf</tissue>
    </source>
</reference>
<sequence length="97" mass="10816">MAGINSSDYKSIGGKRTIAPCSFDRPTVSKVACSAGFASCSSKLLLCCGRPRAHNSSPTSQLVSQYFYLFYRRPFLSHNKTKKDFINLIVEEIIKLF</sequence>
<reference evidence="1" key="2">
    <citation type="submission" date="2022-03" db="EMBL/GenBank/DDBJ databases">
        <title>Draft title - Genomic analysis of global carrot germplasm unveils the trajectory of domestication and the origin of high carotenoid orange carrot.</title>
        <authorList>
            <person name="Iorizzo M."/>
            <person name="Ellison S."/>
            <person name="Senalik D."/>
            <person name="Macko-Podgorni A."/>
            <person name="Grzebelus D."/>
            <person name="Bostan H."/>
            <person name="Rolling W."/>
            <person name="Curaba J."/>
            <person name="Simon P."/>
        </authorList>
    </citation>
    <scope>NUCLEOTIDE SEQUENCE</scope>
    <source>
        <tissue evidence="1">Leaf</tissue>
    </source>
</reference>
<evidence type="ECO:0000313" key="1">
    <source>
        <dbReference type="EMBL" id="WOG92004.1"/>
    </source>
</evidence>
<accession>A0A166AGJ9</accession>
<evidence type="ECO:0000313" key="2">
    <source>
        <dbReference type="Proteomes" id="UP000077755"/>
    </source>
</evidence>
<dbReference type="AlphaFoldDB" id="A0A166AGJ9"/>